<dbReference type="SUPFAM" id="SSF54665">
    <property type="entry name" value="CO dehydrogenase molybdoprotein N-domain-like"/>
    <property type="match status" value="1"/>
</dbReference>
<protein>
    <submittedName>
        <fullName evidence="5">Molybdopterin-dependent oxidoreductase</fullName>
    </submittedName>
</protein>
<organism evidence="5 6">
    <name type="scientific">Salinactinospora qingdaonensis</name>
    <dbReference type="NCBI Taxonomy" id="702744"/>
    <lineage>
        <taxon>Bacteria</taxon>
        <taxon>Bacillati</taxon>
        <taxon>Actinomycetota</taxon>
        <taxon>Actinomycetes</taxon>
        <taxon>Streptosporangiales</taxon>
        <taxon>Nocardiopsidaceae</taxon>
        <taxon>Salinactinospora</taxon>
    </lineage>
</organism>
<reference evidence="6" key="1">
    <citation type="journal article" date="2019" name="Int. J. Syst. Evol. Microbiol.">
        <title>The Global Catalogue of Microorganisms (GCM) 10K type strain sequencing project: providing services to taxonomists for standard genome sequencing and annotation.</title>
        <authorList>
            <consortium name="The Broad Institute Genomics Platform"/>
            <consortium name="The Broad Institute Genome Sequencing Center for Infectious Disease"/>
            <person name="Wu L."/>
            <person name="Ma J."/>
        </authorList>
    </citation>
    <scope>NUCLEOTIDE SEQUENCE [LARGE SCALE GENOMIC DNA]</scope>
    <source>
        <strain evidence="6">JCM 17137</strain>
    </source>
</reference>
<dbReference type="Gene3D" id="3.30.365.10">
    <property type="entry name" value="Aldehyde oxidase/xanthine dehydrogenase, molybdopterin binding domain"/>
    <property type="match status" value="4"/>
</dbReference>
<evidence type="ECO:0000256" key="1">
    <source>
        <dbReference type="ARBA" id="ARBA00022505"/>
    </source>
</evidence>
<dbReference type="SUPFAM" id="SSF56003">
    <property type="entry name" value="Molybdenum cofactor-binding domain"/>
    <property type="match status" value="1"/>
</dbReference>
<evidence type="ECO:0000259" key="4">
    <source>
        <dbReference type="SMART" id="SM01008"/>
    </source>
</evidence>
<dbReference type="InterPro" id="IPR037165">
    <property type="entry name" value="AldOxase/xan_DH_Mopterin-bd_sf"/>
</dbReference>
<dbReference type="Gene3D" id="3.90.1170.50">
    <property type="entry name" value="Aldehyde oxidase/xanthine dehydrogenase, a/b hammerhead"/>
    <property type="match status" value="1"/>
</dbReference>
<dbReference type="InterPro" id="IPR000674">
    <property type="entry name" value="Ald_Oxase/Xan_DH_a/b"/>
</dbReference>
<keyword evidence="6" id="KW-1185">Reference proteome</keyword>
<name>A0ABP7GJG3_9ACTN</name>
<dbReference type="InterPro" id="IPR008274">
    <property type="entry name" value="AldOxase/xan_DH_MoCoBD1"/>
</dbReference>
<feature type="region of interest" description="Disordered" evidence="3">
    <location>
        <begin position="783"/>
        <end position="821"/>
    </location>
</feature>
<dbReference type="Pfam" id="PF20256">
    <property type="entry name" value="MoCoBD_2"/>
    <property type="match status" value="1"/>
</dbReference>
<dbReference type="Pfam" id="PF02738">
    <property type="entry name" value="MoCoBD_1"/>
    <property type="match status" value="1"/>
</dbReference>
<dbReference type="EMBL" id="BAABDD010000036">
    <property type="protein sequence ID" value="GAA3762497.1"/>
    <property type="molecule type" value="Genomic_DNA"/>
</dbReference>
<dbReference type="SMART" id="SM01008">
    <property type="entry name" value="Ald_Xan_dh_C"/>
    <property type="match status" value="1"/>
</dbReference>
<dbReference type="PANTHER" id="PTHR11908:SF132">
    <property type="entry name" value="ALDEHYDE OXIDASE 1-RELATED"/>
    <property type="match status" value="1"/>
</dbReference>
<dbReference type="InterPro" id="IPR036856">
    <property type="entry name" value="Ald_Oxase/Xan_DH_a/b_sf"/>
</dbReference>
<comment type="caution">
    <text evidence="5">The sequence shown here is derived from an EMBL/GenBank/DDBJ whole genome shotgun (WGS) entry which is preliminary data.</text>
</comment>
<dbReference type="PANTHER" id="PTHR11908">
    <property type="entry name" value="XANTHINE DEHYDROGENASE"/>
    <property type="match status" value="1"/>
</dbReference>
<dbReference type="Pfam" id="PF01315">
    <property type="entry name" value="Ald_Xan_dh_C"/>
    <property type="match status" value="1"/>
</dbReference>
<accession>A0ABP7GJG3</accession>
<evidence type="ECO:0000313" key="6">
    <source>
        <dbReference type="Proteomes" id="UP001500908"/>
    </source>
</evidence>
<dbReference type="InterPro" id="IPR016208">
    <property type="entry name" value="Ald_Oxase/xanthine_DH-like"/>
</dbReference>
<dbReference type="RefSeq" id="WP_344976143.1">
    <property type="nucleotide sequence ID" value="NZ_BAABDD010000036.1"/>
</dbReference>
<feature type="domain" description="Aldehyde oxidase/xanthine dehydrogenase a/b hammerhead" evidence="4">
    <location>
        <begin position="24"/>
        <end position="139"/>
    </location>
</feature>
<evidence type="ECO:0000256" key="2">
    <source>
        <dbReference type="ARBA" id="ARBA00023002"/>
    </source>
</evidence>
<proteinExistence type="predicted"/>
<dbReference type="Proteomes" id="UP001500908">
    <property type="component" value="Unassembled WGS sequence"/>
</dbReference>
<keyword evidence="2" id="KW-0560">Oxidoreductase</keyword>
<gene>
    <name evidence="5" type="ORF">GCM10022402_45120</name>
</gene>
<dbReference type="InterPro" id="IPR046867">
    <property type="entry name" value="AldOxase/xan_DH_MoCoBD2"/>
</dbReference>
<evidence type="ECO:0000313" key="5">
    <source>
        <dbReference type="EMBL" id="GAA3762497.1"/>
    </source>
</evidence>
<evidence type="ECO:0000256" key="3">
    <source>
        <dbReference type="SAM" id="MobiDB-lite"/>
    </source>
</evidence>
<keyword evidence="1" id="KW-0500">Molybdenum</keyword>
<feature type="compositionally biased region" description="Low complexity" evidence="3">
    <location>
        <begin position="789"/>
        <end position="812"/>
    </location>
</feature>
<sequence length="821" mass="87483">MTIAPEDRQLGLPRLRKEDARLITGQTNWTDNIQQVGTLHVAFLRSPVAHARISGLDVSAAQEQPGVISVLTGADFGEEQGSLPCAWPVTEDMVLPEHPPMAVEEVRFVGEAVACVVARDPYTAVDALEMIDVDFEPLPAVLDMEAALTEDADLVHTAAGTNKAFVWPMSNGDVDAAFDGAEVVVTRRYRQQRLIPAAMEPRSVVCSPDGDTFTLWSATQIPHILRVMLAMTTGIPEQKIRVVAPDVGGGFGSKLQVTAEEVLTLLLAKRLNKPVKWTETRSEGFQTTHHGRDQIQDVSIAADADGRVRGLKVDLMADMGAYMMLVTPGVPLLGAFMYPGIYKMDAYAFSCTGVFTTKTPTDAYRGAGRPEATYAIERIMSELAHELGMDPMELRRRNWINHDEFPYTSIGGLTYDSGNYEAATARAMELFGYDALRAEQRARRERGDTVQLGLGISTYTEMCGLAPSRMLGGLSYGAGGWEHASVRMLPTGGVEVVTGTTPHGQGHVTAWSQIAADYLGVPFDDVQVLHGDTQVSPQGMDTYGSRSLVVGGTAVVEACGRVVEKARKLAAHMLEAAEGDVEFSNGRFRVRGTQEPSAGIQELALAAFTAHDLPEEMEASLNAEATFDPENFSYPHGTHLCAVEVDTATGRASIRSYVAVDDVGTAVNPLLVEGQVHGGLAQGIAQAMFEEAVHDAEGNLVTSTMADYLVPSAVDLPEFTTDRTETPAVTNPMGAKGVGEAGTIASTPAVVNAVVDALRPFGVDDVRMPCTPERIWRAMAQAGAGGDTAPGTPTSLAASSEESTAAGTTQTGETGGEGATQ</sequence>